<comment type="caution">
    <text evidence="1">The sequence shown here is derived from an EMBL/GenBank/DDBJ whole genome shotgun (WGS) entry which is preliminary data.</text>
</comment>
<organism evidence="1 2">
    <name type="scientific">Tomitella cavernea</name>
    <dbReference type="NCBI Taxonomy" id="1387982"/>
    <lineage>
        <taxon>Bacteria</taxon>
        <taxon>Bacillati</taxon>
        <taxon>Actinomycetota</taxon>
        <taxon>Actinomycetes</taxon>
        <taxon>Mycobacteriales</taxon>
        <taxon>Tomitella</taxon>
    </lineage>
</organism>
<gene>
    <name evidence="1" type="ORF">GCM10023353_39720</name>
</gene>
<dbReference type="Pfam" id="PF21983">
    <property type="entry name" value="NikA-like"/>
    <property type="match status" value="1"/>
</dbReference>
<accession>A0ABP9D337</accession>
<evidence type="ECO:0008006" key="3">
    <source>
        <dbReference type="Google" id="ProtNLM"/>
    </source>
</evidence>
<protein>
    <recommendedName>
        <fullName evidence="3">MobC family plasmid mobilization relaxosome protein</fullName>
    </recommendedName>
</protein>
<proteinExistence type="predicted"/>
<reference evidence="2" key="1">
    <citation type="journal article" date="2019" name="Int. J. Syst. Evol. Microbiol.">
        <title>The Global Catalogue of Microorganisms (GCM) 10K type strain sequencing project: providing services to taxonomists for standard genome sequencing and annotation.</title>
        <authorList>
            <consortium name="The Broad Institute Genomics Platform"/>
            <consortium name="The Broad Institute Genome Sequencing Center for Infectious Disease"/>
            <person name="Wu L."/>
            <person name="Ma J."/>
        </authorList>
    </citation>
    <scope>NUCLEOTIDE SEQUENCE [LARGE SCALE GENOMIC DNA]</scope>
    <source>
        <strain evidence="2">JCM 18542</strain>
    </source>
</reference>
<dbReference type="EMBL" id="BAABKQ010000004">
    <property type="protein sequence ID" value="GAA4826508.1"/>
    <property type="molecule type" value="Genomic_DNA"/>
</dbReference>
<sequence>MADADGSPVRRTRTVAVRLTDAEHAAWRAAAAAEGRRQLGAWIRRDAVAGYLSGTGPRRPAGGPETAAELAGLRQQLARVGNNVNQLARAAHRGADVDVAALEEARGVLGRIADAAEAIETGGQS</sequence>
<dbReference type="RefSeq" id="WP_345603333.1">
    <property type="nucleotide sequence ID" value="NZ_BAABKQ010000004.1"/>
</dbReference>
<evidence type="ECO:0000313" key="2">
    <source>
        <dbReference type="Proteomes" id="UP001500839"/>
    </source>
</evidence>
<dbReference type="InterPro" id="IPR053842">
    <property type="entry name" value="NikA-like"/>
</dbReference>
<evidence type="ECO:0000313" key="1">
    <source>
        <dbReference type="EMBL" id="GAA4826508.1"/>
    </source>
</evidence>
<keyword evidence="2" id="KW-1185">Reference proteome</keyword>
<dbReference type="Proteomes" id="UP001500839">
    <property type="component" value="Unassembled WGS sequence"/>
</dbReference>
<name>A0ABP9D337_9ACTN</name>